<dbReference type="EMBL" id="VTPC01007798">
    <property type="protein sequence ID" value="KAF2893634.1"/>
    <property type="molecule type" value="Genomic_DNA"/>
</dbReference>
<dbReference type="Proteomes" id="UP000801492">
    <property type="component" value="Unassembled WGS sequence"/>
</dbReference>
<reference evidence="4" key="1">
    <citation type="submission" date="2019-08" db="EMBL/GenBank/DDBJ databases">
        <title>The genome of the North American firefly Photinus pyralis.</title>
        <authorList>
            <consortium name="Photinus pyralis genome working group"/>
            <person name="Fallon T.R."/>
            <person name="Sander Lower S.E."/>
            <person name="Weng J.-K."/>
        </authorList>
    </citation>
    <scope>NUCLEOTIDE SEQUENCE</scope>
    <source>
        <strain evidence="4">TRF0915ILg1</strain>
        <tissue evidence="4">Whole body</tissue>
    </source>
</reference>
<dbReference type="Pfam" id="PF00685">
    <property type="entry name" value="Sulfotransfer_1"/>
    <property type="match status" value="1"/>
</dbReference>
<accession>A0A8K0CU36</accession>
<name>A0A8K0CU36_IGNLU</name>
<dbReference type="SUPFAM" id="SSF52540">
    <property type="entry name" value="P-loop containing nucleoside triphosphate hydrolases"/>
    <property type="match status" value="1"/>
</dbReference>
<dbReference type="InterPro" id="IPR000863">
    <property type="entry name" value="Sulfotransferase_dom"/>
</dbReference>
<evidence type="ECO:0000259" key="3">
    <source>
        <dbReference type="Pfam" id="PF00685"/>
    </source>
</evidence>
<dbReference type="PANTHER" id="PTHR11783">
    <property type="entry name" value="SULFOTRANSFERASE SULT"/>
    <property type="match status" value="1"/>
</dbReference>
<comment type="caution">
    <text evidence="4">The sequence shown here is derived from an EMBL/GenBank/DDBJ whole genome shotgun (WGS) entry which is preliminary data.</text>
</comment>
<dbReference type="InterPro" id="IPR027417">
    <property type="entry name" value="P-loop_NTPase"/>
</dbReference>
<dbReference type="OrthoDB" id="205623at2759"/>
<protein>
    <recommendedName>
        <fullName evidence="3">Sulfotransferase domain-containing protein</fullName>
    </recommendedName>
</protein>
<organism evidence="4 5">
    <name type="scientific">Ignelater luminosus</name>
    <name type="common">Cucubano</name>
    <name type="synonym">Pyrophorus luminosus</name>
    <dbReference type="NCBI Taxonomy" id="2038154"/>
    <lineage>
        <taxon>Eukaryota</taxon>
        <taxon>Metazoa</taxon>
        <taxon>Ecdysozoa</taxon>
        <taxon>Arthropoda</taxon>
        <taxon>Hexapoda</taxon>
        <taxon>Insecta</taxon>
        <taxon>Pterygota</taxon>
        <taxon>Neoptera</taxon>
        <taxon>Endopterygota</taxon>
        <taxon>Coleoptera</taxon>
        <taxon>Polyphaga</taxon>
        <taxon>Elateriformia</taxon>
        <taxon>Elateroidea</taxon>
        <taxon>Elateridae</taxon>
        <taxon>Agrypninae</taxon>
        <taxon>Pyrophorini</taxon>
        <taxon>Ignelater</taxon>
    </lineage>
</organism>
<dbReference type="AlphaFoldDB" id="A0A8K0CU36"/>
<evidence type="ECO:0000313" key="4">
    <source>
        <dbReference type="EMBL" id="KAF2893634.1"/>
    </source>
</evidence>
<gene>
    <name evidence="4" type="ORF">ILUMI_12535</name>
</gene>
<keyword evidence="2" id="KW-0808">Transferase</keyword>
<proteinExistence type="inferred from homology"/>
<dbReference type="GO" id="GO:0008146">
    <property type="term" value="F:sulfotransferase activity"/>
    <property type="evidence" value="ECO:0007669"/>
    <property type="project" value="InterPro"/>
</dbReference>
<dbReference type="Gene3D" id="3.40.50.300">
    <property type="entry name" value="P-loop containing nucleotide triphosphate hydrolases"/>
    <property type="match status" value="1"/>
</dbReference>
<evidence type="ECO:0000256" key="2">
    <source>
        <dbReference type="ARBA" id="ARBA00022679"/>
    </source>
</evidence>
<evidence type="ECO:0000256" key="1">
    <source>
        <dbReference type="ARBA" id="ARBA00005771"/>
    </source>
</evidence>
<comment type="similarity">
    <text evidence="1">Belongs to the sulfotransferase 1 family.</text>
</comment>
<keyword evidence="5" id="KW-1185">Reference proteome</keyword>
<sequence length="336" mass="39770">MNEYYEQISLDDEVGTILKEEILSDFYNKFIVIGENGSVFSNLYLYYSEEIKNFEVYDDDVWVISYPKAGATWTQEMVWMIANDLDFEGAKRPLKERFPFLEMSVLMERKKIYDTGNVAIQVCDASSIEFARQVPRPRFIKTHLPFSLLPQQIQNGTRTPKIVWVIRNPKDTCVSYYHHGTLLMTWRTCLKNFSKVFLAEKCHYGSYWKHLWSYWNKHHLPNLLMVRYEDMKSELPSVIKVVAQFLNKELNEHQIQLLCNHLSFQSMKTNPAVNFEERVARIRSMNLVVKDGDFIRAGIVGKYKEELSPELIKQFNEWISKNIQGTELEREYIFHI</sequence>
<evidence type="ECO:0000313" key="5">
    <source>
        <dbReference type="Proteomes" id="UP000801492"/>
    </source>
</evidence>
<feature type="domain" description="Sulfotransferase" evidence="3">
    <location>
        <begin position="58"/>
        <end position="326"/>
    </location>
</feature>